<keyword evidence="3" id="KW-1185">Reference proteome</keyword>
<dbReference type="GeneID" id="66106585"/>
<sequence>MVRREYRQANSGVDQDPEYHSEDPGRTGLLHRKLKTESEKEKEGKDKVRVHGNITMSGRRFTGYTEEDTLSHHHRHGTLYETGAWIQFLVLDNQVEDSDTTQSPLHLQFRD</sequence>
<reference evidence="2" key="1">
    <citation type="submission" date="2020-11" db="EMBL/GenBank/DDBJ databases">
        <title>Adaptations for nitrogen fixation in a non-lichenized fungal sporocarp promotes dispersal by wood-feeding termites.</title>
        <authorList>
            <consortium name="DOE Joint Genome Institute"/>
            <person name="Koch R.A."/>
            <person name="Yoon G."/>
            <person name="Arayal U."/>
            <person name="Lail K."/>
            <person name="Amirebrahimi M."/>
            <person name="Labutti K."/>
            <person name="Lipzen A."/>
            <person name="Riley R."/>
            <person name="Barry K."/>
            <person name="Henrissat B."/>
            <person name="Grigoriev I.V."/>
            <person name="Herr J.R."/>
            <person name="Aime M.C."/>
        </authorList>
    </citation>
    <scope>NUCLEOTIDE SEQUENCE</scope>
    <source>
        <strain evidence="2">MCA 3950</strain>
    </source>
</reference>
<evidence type="ECO:0000256" key="1">
    <source>
        <dbReference type="SAM" id="MobiDB-lite"/>
    </source>
</evidence>
<gene>
    <name evidence="2" type="ORF">BT62DRAFT_921326</name>
</gene>
<dbReference type="EMBL" id="MU250540">
    <property type="protein sequence ID" value="KAG7444553.1"/>
    <property type="molecule type" value="Genomic_DNA"/>
</dbReference>
<dbReference type="RefSeq" id="XP_043038053.1">
    <property type="nucleotide sequence ID" value="XM_043184288.1"/>
</dbReference>
<comment type="caution">
    <text evidence="2">The sequence shown here is derived from an EMBL/GenBank/DDBJ whole genome shotgun (WGS) entry which is preliminary data.</text>
</comment>
<dbReference type="AlphaFoldDB" id="A0A9P7VNP4"/>
<accession>A0A9P7VNP4</accession>
<dbReference type="Proteomes" id="UP000812287">
    <property type="component" value="Unassembled WGS sequence"/>
</dbReference>
<evidence type="ECO:0000313" key="2">
    <source>
        <dbReference type="EMBL" id="KAG7444553.1"/>
    </source>
</evidence>
<evidence type="ECO:0000313" key="3">
    <source>
        <dbReference type="Proteomes" id="UP000812287"/>
    </source>
</evidence>
<name>A0A9P7VNP4_9AGAR</name>
<protein>
    <submittedName>
        <fullName evidence="2">Uncharacterized protein</fullName>
    </submittedName>
</protein>
<feature type="region of interest" description="Disordered" evidence="1">
    <location>
        <begin position="1"/>
        <end position="46"/>
    </location>
</feature>
<organism evidence="2 3">
    <name type="scientific">Guyanagaster necrorhizus</name>
    <dbReference type="NCBI Taxonomy" id="856835"/>
    <lineage>
        <taxon>Eukaryota</taxon>
        <taxon>Fungi</taxon>
        <taxon>Dikarya</taxon>
        <taxon>Basidiomycota</taxon>
        <taxon>Agaricomycotina</taxon>
        <taxon>Agaricomycetes</taxon>
        <taxon>Agaricomycetidae</taxon>
        <taxon>Agaricales</taxon>
        <taxon>Marasmiineae</taxon>
        <taxon>Physalacriaceae</taxon>
        <taxon>Guyanagaster</taxon>
    </lineage>
</organism>
<proteinExistence type="predicted"/>
<feature type="compositionally biased region" description="Basic and acidic residues" evidence="1">
    <location>
        <begin position="35"/>
        <end position="46"/>
    </location>
</feature>